<proteinExistence type="predicted"/>
<sequence length="49" mass="5856">MGTEHRNFSLLPQLLLLSMTNHWDSLEPYLDQKYKMKTALMQERKLAFS</sequence>
<reference evidence="1" key="1">
    <citation type="submission" date="2008-12" db="EMBL/GenBank/DDBJ databases">
        <title>Annotation of the Yersinia mollaretii ATCC 43969 genome.</title>
        <authorList>
            <person name="Read T.D."/>
            <person name="Akmal A."/>
            <person name="Bishop-Lilly K."/>
            <person name="Chen P.E."/>
            <person name="Cook C."/>
            <person name="Kiley M.P."/>
            <person name="Lentz S."/>
            <person name="Mateczun A."/>
            <person name="Nagarajan N."/>
            <person name="Nolan N."/>
            <person name="Osborne B.I."/>
            <person name="Pop M."/>
            <person name="Sozhamannan S."/>
            <person name="Stewart A.C."/>
            <person name="Sulakvelidze A."/>
            <person name="Thomason B."/>
            <person name="Willner K."/>
            <person name="Zwick M.E."/>
        </authorList>
    </citation>
    <scope>NUCLEOTIDE SEQUENCE [LARGE SCALE GENOMIC DNA]</scope>
    <source>
        <strain evidence="1">ATCC 43969</strain>
    </source>
</reference>
<comment type="caution">
    <text evidence="1">The sequence shown here is derived from an EMBL/GenBank/DDBJ whole genome shotgun (WGS) entry which is preliminary data.</text>
</comment>
<keyword evidence="2" id="KW-1185">Reference proteome</keyword>
<evidence type="ECO:0000313" key="1">
    <source>
        <dbReference type="EMBL" id="EEQ12375.1"/>
    </source>
</evidence>
<protein>
    <recommendedName>
        <fullName evidence="3">Transposase</fullName>
    </recommendedName>
</protein>
<name>A0ABM9YEF4_YERMW</name>
<evidence type="ECO:0008006" key="3">
    <source>
        <dbReference type="Google" id="ProtNLM"/>
    </source>
</evidence>
<dbReference type="EMBL" id="AALD02000001">
    <property type="protein sequence ID" value="EEQ12375.1"/>
    <property type="molecule type" value="Genomic_DNA"/>
</dbReference>
<evidence type="ECO:0000313" key="2">
    <source>
        <dbReference type="Proteomes" id="UP000003027"/>
    </source>
</evidence>
<accession>A0ABM9YEF4</accession>
<organism evidence="1 2">
    <name type="scientific">Yersinia mollaretii (strain ATCC 43969 / DSM 18520 / CIP 103324 / CNY 7263 / WAIP 204)</name>
    <dbReference type="NCBI Taxonomy" id="349967"/>
    <lineage>
        <taxon>Bacteria</taxon>
        <taxon>Pseudomonadati</taxon>
        <taxon>Pseudomonadota</taxon>
        <taxon>Gammaproteobacteria</taxon>
        <taxon>Enterobacterales</taxon>
        <taxon>Yersiniaceae</taxon>
        <taxon>Yersinia</taxon>
    </lineage>
</organism>
<dbReference type="Proteomes" id="UP000003027">
    <property type="component" value="Unassembled WGS sequence"/>
</dbReference>
<gene>
    <name evidence="1" type="ORF">ymoll0001_10450</name>
</gene>